<accession>A0ABT6FQC6</accession>
<protein>
    <submittedName>
        <fullName evidence="1">Uncharacterized protein</fullName>
    </submittedName>
</protein>
<organism evidence="1 2">
    <name type="scientific">Galbibacter pacificus</name>
    <dbReference type="NCBI Taxonomy" id="2996052"/>
    <lineage>
        <taxon>Bacteria</taxon>
        <taxon>Pseudomonadati</taxon>
        <taxon>Bacteroidota</taxon>
        <taxon>Flavobacteriia</taxon>
        <taxon>Flavobacteriales</taxon>
        <taxon>Flavobacteriaceae</taxon>
        <taxon>Galbibacter</taxon>
    </lineage>
</organism>
<gene>
    <name evidence="1" type="ORF">OSR52_06260</name>
</gene>
<reference evidence="1" key="1">
    <citation type="submission" date="2022-11" db="EMBL/GenBank/DDBJ databases">
        <title>High-quality draft genome sequence of Galbibacter sp. strain CMA-7.</title>
        <authorList>
            <person name="Wei L."/>
            <person name="Dong C."/>
            <person name="Shao Z."/>
        </authorList>
    </citation>
    <scope>NUCLEOTIDE SEQUENCE</scope>
    <source>
        <strain evidence="1">CMA-7</strain>
    </source>
</reference>
<name>A0ABT6FQC6_9FLAO</name>
<comment type="caution">
    <text evidence="1">The sequence shown here is derived from an EMBL/GenBank/DDBJ whole genome shotgun (WGS) entry which is preliminary data.</text>
</comment>
<evidence type="ECO:0000313" key="2">
    <source>
        <dbReference type="Proteomes" id="UP001153642"/>
    </source>
</evidence>
<evidence type="ECO:0000313" key="1">
    <source>
        <dbReference type="EMBL" id="MDG3585468.1"/>
    </source>
</evidence>
<dbReference type="Proteomes" id="UP001153642">
    <property type="component" value="Unassembled WGS sequence"/>
</dbReference>
<sequence length="138" mass="15940">MTDTIKLKGKDSIITIENPVNTKLLNDFKQLSDSLERIKMYEDAITKRTYREVYKDSTATIEVESEVQGYLTKQKVKYTINEREIKQKGFNLYTGVETTVTTKPVITGKLYLQRNRTIYTIGYNSEKQIIVGVGFKLL</sequence>
<dbReference type="PROSITE" id="PS50096">
    <property type="entry name" value="IQ"/>
    <property type="match status" value="1"/>
</dbReference>
<keyword evidence="2" id="KW-1185">Reference proteome</keyword>
<proteinExistence type="predicted"/>
<dbReference type="EMBL" id="JAPMUA010000002">
    <property type="protein sequence ID" value="MDG3585468.1"/>
    <property type="molecule type" value="Genomic_DNA"/>
</dbReference>
<dbReference type="RefSeq" id="WP_277899266.1">
    <property type="nucleotide sequence ID" value="NZ_JAPMUA010000002.1"/>
</dbReference>